<dbReference type="FunFam" id="3.40.50.1820:FF:000042">
    <property type="entry name" value="probable strigolactone esterase DAD2"/>
    <property type="match status" value="1"/>
</dbReference>
<gene>
    <name evidence="4" type="ORF">COLO4_29435</name>
</gene>
<dbReference type="GO" id="GO:0016787">
    <property type="term" value="F:hydrolase activity"/>
    <property type="evidence" value="ECO:0007669"/>
    <property type="project" value="UniProtKB-KW"/>
</dbReference>
<sequence>MEMLCENGGIAKALNAKIFGNGSQTLVLSHGYGEDQTVWQFLLPLLAYYFKVVIFDMVFSPNVDPKLYNPNRYSSDFKGYADDLVSLLDQLHVKKAMYLGHSMSAMVGCMAAIDRPQLFTHLILLSGSPRYINDEGYKGGFEKSQVKAIFQNIDKNFSGWVANFAPMAVGVNNTEAIAKFENTLGRMKPEIALSAATSVFLSDLRAKLPQVKVPCTIIQSKKDSIVPESVAFYMKSKLGGDANVTILNTQGHFPHLTAPNLLLKVLKKVLKIE</sequence>
<organism evidence="4 5">
    <name type="scientific">Corchorus olitorius</name>
    <dbReference type="NCBI Taxonomy" id="93759"/>
    <lineage>
        <taxon>Eukaryota</taxon>
        <taxon>Viridiplantae</taxon>
        <taxon>Streptophyta</taxon>
        <taxon>Embryophyta</taxon>
        <taxon>Tracheophyta</taxon>
        <taxon>Spermatophyta</taxon>
        <taxon>Magnoliopsida</taxon>
        <taxon>eudicotyledons</taxon>
        <taxon>Gunneridae</taxon>
        <taxon>Pentapetalae</taxon>
        <taxon>rosids</taxon>
        <taxon>malvids</taxon>
        <taxon>Malvales</taxon>
        <taxon>Malvaceae</taxon>
        <taxon>Grewioideae</taxon>
        <taxon>Apeibeae</taxon>
        <taxon>Corchorus</taxon>
    </lineage>
</organism>
<protein>
    <submittedName>
        <fullName evidence="4">Sigma factor sigb regulation protein rsbq</fullName>
    </submittedName>
</protein>
<dbReference type="SUPFAM" id="SSF53474">
    <property type="entry name" value="alpha/beta-Hydrolases"/>
    <property type="match status" value="1"/>
</dbReference>
<dbReference type="Proteomes" id="UP000187203">
    <property type="component" value="Unassembled WGS sequence"/>
</dbReference>
<evidence type="ECO:0000259" key="3">
    <source>
        <dbReference type="Pfam" id="PF00561"/>
    </source>
</evidence>
<keyword evidence="2" id="KW-0378">Hydrolase</keyword>
<dbReference type="AlphaFoldDB" id="A0A1R3HEL2"/>
<reference evidence="5" key="1">
    <citation type="submission" date="2013-09" db="EMBL/GenBank/DDBJ databases">
        <title>Corchorus olitorius genome sequencing.</title>
        <authorList>
            <person name="Alam M."/>
            <person name="Haque M.S."/>
            <person name="Islam M.S."/>
            <person name="Emdad E.M."/>
            <person name="Islam M.M."/>
            <person name="Ahmed B."/>
            <person name="Halim A."/>
            <person name="Hossen Q.M.M."/>
            <person name="Hossain M.Z."/>
            <person name="Ahmed R."/>
            <person name="Khan M.M."/>
            <person name="Islam R."/>
            <person name="Rashid M.M."/>
            <person name="Khan S.A."/>
            <person name="Rahman M.S."/>
            <person name="Alam M."/>
            <person name="Yahiya A.S."/>
            <person name="Khan M.S."/>
            <person name="Azam M.S."/>
            <person name="Haque T."/>
            <person name="Lashkar M.Z.H."/>
            <person name="Akhand A.I."/>
            <person name="Morshed G."/>
            <person name="Roy S."/>
            <person name="Uddin K.S."/>
            <person name="Rabeya T."/>
            <person name="Hossain A.S."/>
            <person name="Chowdhury A."/>
            <person name="Snigdha A.R."/>
            <person name="Mortoza M.S."/>
            <person name="Matin S.A."/>
            <person name="Hoque S.M.E."/>
            <person name="Islam M.K."/>
            <person name="Roy D.K."/>
            <person name="Haider R."/>
            <person name="Moosa M.M."/>
            <person name="Elias S.M."/>
            <person name="Hasan A.M."/>
            <person name="Jahan S."/>
            <person name="Shafiuddin M."/>
            <person name="Mahmood N."/>
            <person name="Shommy N.S."/>
        </authorList>
    </citation>
    <scope>NUCLEOTIDE SEQUENCE [LARGE SCALE GENOMIC DNA]</scope>
    <source>
        <strain evidence="5">cv. O-4</strain>
    </source>
</reference>
<evidence type="ECO:0000256" key="1">
    <source>
        <dbReference type="ARBA" id="ARBA00008645"/>
    </source>
</evidence>
<evidence type="ECO:0000313" key="4">
    <source>
        <dbReference type="EMBL" id="OMO68744.1"/>
    </source>
</evidence>
<comment type="similarity">
    <text evidence="1">Belongs to the AB hydrolase superfamily.</text>
</comment>
<keyword evidence="5" id="KW-1185">Reference proteome</keyword>
<dbReference type="Gene3D" id="3.40.50.1820">
    <property type="entry name" value="alpha/beta hydrolase"/>
    <property type="match status" value="1"/>
</dbReference>
<evidence type="ECO:0000313" key="5">
    <source>
        <dbReference type="Proteomes" id="UP000187203"/>
    </source>
</evidence>
<dbReference type="InterPro" id="IPR000073">
    <property type="entry name" value="AB_hydrolase_1"/>
</dbReference>
<dbReference type="PANTHER" id="PTHR43039">
    <property type="entry name" value="ESTERASE-RELATED"/>
    <property type="match status" value="1"/>
</dbReference>
<name>A0A1R3HEL2_9ROSI</name>
<dbReference type="InterPro" id="IPR029058">
    <property type="entry name" value="AB_hydrolase_fold"/>
</dbReference>
<dbReference type="STRING" id="93759.A0A1R3HEL2"/>
<accession>A0A1R3HEL2</accession>
<proteinExistence type="inferred from homology"/>
<feature type="domain" description="AB hydrolase-1" evidence="3">
    <location>
        <begin position="25"/>
        <end position="258"/>
    </location>
</feature>
<evidence type="ECO:0000256" key="2">
    <source>
        <dbReference type="ARBA" id="ARBA00022801"/>
    </source>
</evidence>
<dbReference type="Pfam" id="PF00561">
    <property type="entry name" value="Abhydrolase_1"/>
    <property type="match status" value="1"/>
</dbReference>
<comment type="caution">
    <text evidence="4">The sequence shown here is derived from an EMBL/GenBank/DDBJ whole genome shotgun (WGS) entry which is preliminary data.</text>
</comment>
<dbReference type="EMBL" id="AWUE01020354">
    <property type="protein sequence ID" value="OMO68744.1"/>
    <property type="molecule type" value="Genomic_DNA"/>
</dbReference>
<dbReference type="OrthoDB" id="408373at2759"/>